<evidence type="ECO:0000313" key="11">
    <source>
        <dbReference type="Proteomes" id="UP000008227"/>
    </source>
</evidence>
<feature type="compositionally biased region" description="Polar residues" evidence="8">
    <location>
        <begin position="542"/>
        <end position="554"/>
    </location>
</feature>
<feature type="region of interest" description="Disordered" evidence="8">
    <location>
        <begin position="354"/>
        <end position="378"/>
    </location>
</feature>
<keyword evidence="7" id="KW-0012">Acyltransferase</keyword>
<gene>
    <name evidence="10 12" type="primary">ZDHHC8</name>
</gene>
<evidence type="ECO:0000256" key="6">
    <source>
        <dbReference type="ARBA" id="ARBA00023288"/>
    </source>
</evidence>
<feature type="compositionally biased region" description="Basic and acidic residues" evidence="8">
    <location>
        <begin position="208"/>
        <end position="218"/>
    </location>
</feature>
<feature type="region of interest" description="Disordered" evidence="8">
    <location>
        <begin position="542"/>
        <end position="654"/>
    </location>
</feature>
<feature type="region of interest" description="Disordered" evidence="8">
    <location>
        <begin position="411"/>
        <end position="448"/>
    </location>
</feature>
<reference evidence="10" key="3">
    <citation type="submission" date="2025-08" db="UniProtKB">
        <authorList>
            <consortium name="Ensembl"/>
        </authorList>
    </citation>
    <scope>IDENTIFICATION</scope>
</reference>
<dbReference type="PANTHER" id="PTHR12349">
    <property type="entry name" value="ANKYRIN REPEAT AND LEM DOMAIN-CONTAINING PROTEIN 2"/>
    <property type="match status" value="1"/>
</dbReference>
<reference evidence="10" key="4">
    <citation type="submission" date="2025-09" db="UniProtKB">
        <authorList>
            <consortium name="Ensembl"/>
        </authorList>
    </citation>
    <scope>IDENTIFICATION</scope>
</reference>
<dbReference type="AlphaFoldDB" id="F1RHM7"/>
<protein>
    <recommendedName>
        <fullName evidence="2">protein S-acyltransferase</fullName>
        <ecNumber evidence="2">2.3.1.225</ecNumber>
    </recommendedName>
</protein>
<dbReference type="Ensembl" id="ENSSSCT00000011099.5">
    <property type="protein sequence ID" value="ENSSSCP00000010811.4"/>
    <property type="gene ID" value="ENSSSCG00000010138.5"/>
</dbReference>
<evidence type="ECO:0000313" key="12">
    <source>
        <dbReference type="VGNC" id="VGNC:95130"/>
    </source>
</evidence>
<dbReference type="PROSITE" id="PS50216">
    <property type="entry name" value="DHHC"/>
    <property type="match status" value="1"/>
</dbReference>
<keyword evidence="4" id="KW-0333">Golgi apparatus</keyword>
<dbReference type="PANTHER" id="PTHR12349:SF1">
    <property type="entry name" value="PALMITOYLTRANSFERASE ZDHHC8"/>
    <property type="match status" value="1"/>
</dbReference>
<evidence type="ECO:0000256" key="4">
    <source>
        <dbReference type="ARBA" id="ARBA00023034"/>
    </source>
</evidence>
<feature type="region of interest" description="Disordered" evidence="8">
    <location>
        <begin position="197"/>
        <end position="259"/>
    </location>
</feature>
<evidence type="ECO:0000256" key="2">
    <source>
        <dbReference type="ARBA" id="ARBA00012210"/>
    </source>
</evidence>
<dbReference type="ExpressionAtlas" id="F1RHM7">
    <property type="expression patterns" value="baseline and differential"/>
</dbReference>
<evidence type="ECO:0000256" key="9">
    <source>
        <dbReference type="SAM" id="Phobius"/>
    </source>
</evidence>
<name>F1RHM7_PIG</name>
<keyword evidence="9" id="KW-0472">Membrane</keyword>
<keyword evidence="11" id="KW-1185">Reference proteome</keyword>
<feature type="compositionally biased region" description="Pro residues" evidence="8">
    <location>
        <begin position="578"/>
        <end position="587"/>
    </location>
</feature>
<reference evidence="10" key="2">
    <citation type="journal article" date="2020" name="Gigascience">
        <title>An improved pig reference genome sequence to enable pig genetics and genomics research.</title>
        <authorList>
            <person name="Warr A."/>
            <person name="Affara N."/>
            <person name="Aken B."/>
            <person name="Beiki H."/>
            <person name="Bickhart D.M."/>
            <person name="Billis K."/>
            <person name="Chow W."/>
            <person name="Eory L."/>
            <person name="Finlayson H.A."/>
            <person name="Flicek P."/>
            <person name="Giron C.G."/>
            <person name="Griffin D.K."/>
            <person name="Hall R."/>
            <person name="Hannum G."/>
            <person name="Hourlier T."/>
            <person name="Howe K."/>
            <person name="Hume D.A."/>
            <person name="Izuogu O."/>
            <person name="Kim K."/>
            <person name="Koren S."/>
            <person name="Liu H."/>
            <person name="Manchanda N."/>
            <person name="Martin F.J."/>
            <person name="Nonneman D.J."/>
            <person name="O'Connor R.E."/>
            <person name="Phillippy A.M."/>
            <person name="Rohrer G.A."/>
            <person name="Rosen B.D."/>
            <person name="Rund L.A."/>
            <person name="Sargent C.A."/>
            <person name="Schook L.B."/>
            <person name="Schroeder S.G."/>
            <person name="Schwartz A.S."/>
            <person name="Skinner B.M."/>
            <person name="Talbot R."/>
            <person name="Tseng E."/>
            <person name="Tuggle C.K."/>
            <person name="Watson M."/>
            <person name="Smith T.P.L."/>
            <person name="Archibald A.L."/>
        </authorList>
    </citation>
    <scope>NUCLEOTIDE SEQUENCE [LARGE SCALE GENOMIC DNA]</scope>
    <source>
        <strain evidence="10">Duroc</strain>
    </source>
</reference>
<feature type="compositionally biased region" description="Low complexity" evidence="8">
    <location>
        <begin position="558"/>
        <end position="571"/>
    </location>
</feature>
<organism evidence="10 11">
    <name type="scientific">Sus scrofa</name>
    <name type="common">Pig</name>
    <dbReference type="NCBI Taxonomy" id="9823"/>
    <lineage>
        <taxon>Eukaryota</taxon>
        <taxon>Metazoa</taxon>
        <taxon>Chordata</taxon>
        <taxon>Craniata</taxon>
        <taxon>Vertebrata</taxon>
        <taxon>Euteleostomi</taxon>
        <taxon>Mammalia</taxon>
        <taxon>Eutheria</taxon>
        <taxon>Laurasiatheria</taxon>
        <taxon>Artiodactyla</taxon>
        <taxon>Suina</taxon>
        <taxon>Suidae</taxon>
        <taxon>Sus</taxon>
    </lineage>
</organism>
<dbReference type="Bgee" id="ENSSSCG00000010138">
    <property type="expression patterns" value="Expressed in prefrontal cortex and 37 other cell types or tissues"/>
</dbReference>
<keyword evidence="5" id="KW-0564">Palmitate</keyword>
<comment type="subcellular location">
    <subcellularLocation>
        <location evidence="1">Golgi apparatus membrane</location>
        <topology evidence="1">Multi-pass membrane protein</topology>
    </subcellularLocation>
</comment>
<proteinExistence type="predicted"/>
<evidence type="ECO:0000256" key="8">
    <source>
        <dbReference type="SAM" id="MobiDB-lite"/>
    </source>
</evidence>
<keyword evidence="9" id="KW-1133">Transmembrane helix</keyword>
<keyword evidence="6" id="KW-0449">Lipoprotein</keyword>
<dbReference type="Proteomes" id="UP000008227">
    <property type="component" value="Chromosome 14"/>
</dbReference>
<sequence length="672" mass="71149">MPRSPGTRLKPAKYIPVATAAALLVGSSTLFFVFTCPWLTRAVSPAVPVYNGILFLFVLANFSMATFMDPGVFPRADEDEDKEDDFRAPLYKNVDVRGIQVRMKWCATCHFYRPPRCSHCSVCDNCVEVTGKFRGGVNPFTRGCYGNVEHVLCSPLAPRYVVEPPRLPLAVRLKPPFLRPELLERAPLKVKLSDNGLKAGLGRSKSKGSLDRLDEKPLDLGPPLPPKAEASTFGSDLQTPRPGSAESALSAHRTSPPTPAMYKFRPNFPTGPKAPFCGPGEQVTGTDSLTLGDDSIHSLDFASEPSLDLPDYPPGGLHAAYPPSPPLSAADTFSGALRSLSLKAASRRGGDHVALQPLRSEGGPPTPHRGLFAPHALPNRNGSLSYDSLLNPGSPGGHACPAHSSAGVPGYRSPYLHTGAVGDPPRPPPRSFSPVLGPRPREPSPVRYDNLSRTIMASIQERKDREERERLLRSQADSLFGDSGVYDAPSSYSLQQASVLSEGPRGPVVRFGSRDDLVAGPGFGGARNPALQASLSSLSSTVSRAPRTSSSSLQADLANSSAPGARPASGSHRSPARQVPPSPPGTPRSPSYAGPKAVAFIHTDLPEPPPSLAVQRDHPQLKTPPSKLNGQSPGLARLGPAAGPPGPSASPTRHTLVKKVSGVGGTTYEISV</sequence>
<feature type="transmembrane region" description="Helical" evidence="9">
    <location>
        <begin position="12"/>
        <end position="35"/>
    </location>
</feature>
<keyword evidence="9" id="KW-0812">Transmembrane</keyword>
<dbReference type="GO" id="GO:0019706">
    <property type="term" value="F:protein-cysteine S-palmitoyltransferase activity"/>
    <property type="evidence" value="ECO:0007669"/>
    <property type="project" value="UniProtKB-EC"/>
</dbReference>
<dbReference type="HOGENOM" id="CLU_013779_1_0_1"/>
<evidence type="ECO:0000256" key="7">
    <source>
        <dbReference type="ARBA" id="ARBA00023315"/>
    </source>
</evidence>
<dbReference type="GO" id="GO:0000139">
    <property type="term" value="C:Golgi membrane"/>
    <property type="evidence" value="ECO:0007669"/>
    <property type="project" value="UniProtKB-SubCell"/>
</dbReference>
<evidence type="ECO:0000313" key="10">
    <source>
        <dbReference type="Ensembl" id="ENSSSCP00000010811.4"/>
    </source>
</evidence>
<accession>F1RHM7</accession>
<dbReference type="VGNC" id="VGNC:95130">
    <property type="gene designation" value="ZDHHC8"/>
</dbReference>
<keyword evidence="3" id="KW-0808">Transferase</keyword>
<evidence type="ECO:0000256" key="5">
    <source>
        <dbReference type="ARBA" id="ARBA00023139"/>
    </source>
</evidence>
<reference evidence="11" key="1">
    <citation type="submission" date="2009-11" db="EMBL/GenBank/DDBJ databases">
        <authorList>
            <consortium name="Porcine genome sequencing project"/>
        </authorList>
    </citation>
    <scope>NUCLEOTIDE SEQUENCE [LARGE SCALE GENOMIC DNA]</scope>
    <source>
        <strain evidence="11">Duroc</strain>
    </source>
</reference>
<evidence type="ECO:0000256" key="3">
    <source>
        <dbReference type="ARBA" id="ARBA00022679"/>
    </source>
</evidence>
<feature type="transmembrane region" description="Helical" evidence="9">
    <location>
        <begin position="47"/>
        <end position="67"/>
    </location>
</feature>
<evidence type="ECO:0000256" key="1">
    <source>
        <dbReference type="ARBA" id="ARBA00004653"/>
    </source>
</evidence>
<feature type="compositionally biased region" description="Low complexity" evidence="8">
    <location>
        <begin position="632"/>
        <end position="641"/>
    </location>
</feature>
<dbReference type="GeneTree" id="ENSGT00940000158044"/>
<dbReference type="EC" id="2.3.1.225" evidence="2"/>